<organism evidence="2 3">
    <name type="scientific">Mesorhizobium mediterraneum</name>
    <dbReference type="NCBI Taxonomy" id="43617"/>
    <lineage>
        <taxon>Bacteria</taxon>
        <taxon>Pseudomonadati</taxon>
        <taxon>Pseudomonadota</taxon>
        <taxon>Alphaproteobacteria</taxon>
        <taxon>Hyphomicrobiales</taxon>
        <taxon>Phyllobacteriaceae</taxon>
        <taxon>Mesorhizobium</taxon>
    </lineage>
</organism>
<dbReference type="AlphaFoldDB" id="A0AB36R1B4"/>
<feature type="domain" description="TfuA-like core" evidence="1">
    <location>
        <begin position="50"/>
        <end position="168"/>
    </location>
</feature>
<accession>A0AB36R1B4</accession>
<evidence type="ECO:0000259" key="1">
    <source>
        <dbReference type="Pfam" id="PF07812"/>
    </source>
</evidence>
<dbReference type="Proteomes" id="UP000216215">
    <property type="component" value="Unassembled WGS sequence"/>
</dbReference>
<name>A0AB36R1B4_9HYPH</name>
<protein>
    <recommendedName>
        <fullName evidence="1">TfuA-like core domain-containing protein</fullName>
    </recommendedName>
</protein>
<dbReference type="InterPro" id="IPR012924">
    <property type="entry name" value="TfuA_core"/>
</dbReference>
<proteinExistence type="predicted"/>
<keyword evidence="3" id="KW-1185">Reference proteome</keyword>
<dbReference type="EMBL" id="NPKI01000046">
    <property type="protein sequence ID" value="PAP98244.1"/>
    <property type="molecule type" value="Genomic_DNA"/>
</dbReference>
<reference evidence="3" key="1">
    <citation type="submission" date="2017-08" db="EMBL/GenBank/DDBJ databases">
        <title>Mesorhizobium wenxinae sp. nov., a novel rhizobial species isolated from root nodules of chickpea (Cicer arietinum L.).</title>
        <authorList>
            <person name="Zhang J."/>
        </authorList>
    </citation>
    <scope>NUCLEOTIDE SEQUENCE [LARGE SCALE GENOMIC DNA]</scope>
    <source>
        <strain evidence="3">USDA 3392</strain>
    </source>
</reference>
<comment type="caution">
    <text evidence="2">The sequence shown here is derived from an EMBL/GenBank/DDBJ whole genome shotgun (WGS) entry which is preliminary data.</text>
</comment>
<evidence type="ECO:0000313" key="2">
    <source>
        <dbReference type="EMBL" id="PAP98244.1"/>
    </source>
</evidence>
<dbReference type="Pfam" id="PF07812">
    <property type="entry name" value="TfuA"/>
    <property type="match status" value="1"/>
</dbReference>
<sequence>MRPKLVFTGPTLSHADALNVVEAVCLPPAVQGSIVSAVQRFDPSAILIIDGGFQAEPAVRHKEILWALSRGIHVVGAASMGALRAAELFPHMQGVGLIYRWYRRFAFAPDDAVAVLHGPAEVNFAQLTHALIDLRRTLRAACRRGVISPEQQARLEGAAQAVNFRERTLARMVRDAHDGKDDVENLCRELGAAFVQQKKQDALRALELLRERAFEKAQPMPELQLTSAFSKDMDDAGLAL</sequence>
<evidence type="ECO:0000313" key="3">
    <source>
        <dbReference type="Proteomes" id="UP000216215"/>
    </source>
</evidence>
<gene>
    <name evidence="2" type="ORF">CIT25_31325</name>
</gene>